<sequence>MGYPGTVLHRKSPSLGNTPPSSKVDTKEGLG</sequence>
<gene>
    <name evidence="2" type="ORF">NDDWPVAN_CDS0256</name>
</gene>
<name>A0AAU8GFY4_9CAUD</name>
<feature type="region of interest" description="Disordered" evidence="1">
    <location>
        <begin position="1"/>
        <end position="31"/>
    </location>
</feature>
<evidence type="ECO:0000256" key="1">
    <source>
        <dbReference type="SAM" id="MobiDB-lite"/>
    </source>
</evidence>
<accession>A0AAU8GFY4</accession>
<organism evidence="2">
    <name type="scientific">Salmonella phage vB_SEnST11_KE22</name>
    <dbReference type="NCBI Taxonomy" id="3161173"/>
    <lineage>
        <taxon>Viruses</taxon>
        <taxon>Duplodnaviria</taxon>
        <taxon>Heunggongvirae</taxon>
        <taxon>Uroviricota</taxon>
        <taxon>Caudoviricetes</taxon>
        <taxon>Vequintavirinae</taxon>
        <taxon>Seunavirus</taxon>
    </lineage>
</organism>
<feature type="compositionally biased region" description="Polar residues" evidence="1">
    <location>
        <begin position="14"/>
        <end position="23"/>
    </location>
</feature>
<reference evidence="2" key="1">
    <citation type="submission" date="2024-05" db="EMBL/GenBank/DDBJ databases">
        <authorList>
            <person name="Mugo M.M."/>
            <person name="Musyoki A.M."/>
            <person name="Makumi A.M."/>
            <person name="Mutai I."/>
            <person name="Drechsel O."/>
            <person name="Kering K.K."/>
            <person name="Muturi P."/>
            <person name="Mbae C.K."/>
            <person name="Kariuki S.M."/>
        </authorList>
    </citation>
    <scope>NUCLEOTIDE SEQUENCE</scope>
</reference>
<evidence type="ECO:0000313" key="2">
    <source>
        <dbReference type="EMBL" id="XCH40382.1"/>
    </source>
</evidence>
<proteinExistence type="predicted"/>
<dbReference type="EMBL" id="PP856721">
    <property type="protein sequence ID" value="XCH40382.1"/>
    <property type="molecule type" value="Genomic_DNA"/>
</dbReference>
<protein>
    <submittedName>
        <fullName evidence="2">Uncharacterized protein</fullName>
    </submittedName>
</protein>